<feature type="transmembrane region" description="Helical" evidence="1">
    <location>
        <begin position="110"/>
        <end position="136"/>
    </location>
</feature>
<dbReference type="Proteomes" id="UP000786693">
    <property type="component" value="Unassembled WGS sequence"/>
</dbReference>
<dbReference type="EMBL" id="BPFH01000001">
    <property type="protein sequence ID" value="GIT93929.1"/>
    <property type="molecule type" value="Genomic_DNA"/>
</dbReference>
<feature type="transmembrane region" description="Helical" evidence="1">
    <location>
        <begin position="20"/>
        <end position="41"/>
    </location>
</feature>
<organism evidence="2 3">
    <name type="scientific">Jannaschia pagri</name>
    <dbReference type="NCBI Taxonomy" id="2829797"/>
    <lineage>
        <taxon>Bacteria</taxon>
        <taxon>Pseudomonadati</taxon>
        <taxon>Pseudomonadota</taxon>
        <taxon>Alphaproteobacteria</taxon>
        <taxon>Rhodobacterales</taxon>
        <taxon>Roseobacteraceae</taxon>
        <taxon>Jannaschia</taxon>
    </lineage>
</organism>
<evidence type="ECO:0000313" key="2">
    <source>
        <dbReference type="EMBL" id="GIT93929.1"/>
    </source>
</evidence>
<evidence type="ECO:0000313" key="3">
    <source>
        <dbReference type="Proteomes" id="UP000786693"/>
    </source>
</evidence>
<evidence type="ECO:0000256" key="1">
    <source>
        <dbReference type="SAM" id="Phobius"/>
    </source>
</evidence>
<feature type="transmembrane region" description="Helical" evidence="1">
    <location>
        <begin position="61"/>
        <end position="80"/>
    </location>
</feature>
<name>A0ABQ4NIA9_9RHOB</name>
<sequence length="234" mass="26209">MSDGGTPTPQRLILLRVVAAWMRVSVIVFSLIVGAFFISVFLRPSDPPFLVSSAYIEYWKVPAYLIGLAIGAICAAILLVPKSLRLELTRHTSLPAPDPRREVKSVYGKAFYALVLVVIMAFAVKEMILEAFPYWFSSGQGIERTEVVFMGYPVSQKMGDGWRLVAVNGHRRLVPIRSRLLRHCLSDGSQLTLTGEEGSYGMYVHSLVALDSRHRDMIEIDFLQGTYRVPNRCT</sequence>
<keyword evidence="1" id="KW-0472">Membrane</keyword>
<protein>
    <submittedName>
        <fullName evidence="2">Uncharacterized protein</fullName>
    </submittedName>
</protein>
<proteinExistence type="predicted"/>
<accession>A0ABQ4NIA9</accession>
<comment type="caution">
    <text evidence="2">The sequence shown here is derived from an EMBL/GenBank/DDBJ whole genome shotgun (WGS) entry which is preliminary data.</text>
</comment>
<keyword evidence="3" id="KW-1185">Reference proteome</keyword>
<keyword evidence="1" id="KW-0812">Transmembrane</keyword>
<reference evidence="2 3" key="1">
    <citation type="submission" date="2021-05" db="EMBL/GenBank/DDBJ databases">
        <title>Bacteria Genome sequencing.</title>
        <authorList>
            <person name="Takabe Y."/>
            <person name="Nakajima Y."/>
            <person name="Suzuki S."/>
            <person name="Shiozaki T."/>
        </authorList>
    </citation>
    <scope>NUCLEOTIDE SEQUENCE [LARGE SCALE GENOMIC DNA]</scope>
    <source>
        <strain evidence="2 3">AI_62</strain>
    </source>
</reference>
<gene>
    <name evidence="2" type="ORF">JANAI62_05520</name>
</gene>
<keyword evidence="1" id="KW-1133">Transmembrane helix</keyword>